<feature type="region of interest" description="Disordered" evidence="1">
    <location>
        <begin position="15"/>
        <end position="37"/>
    </location>
</feature>
<evidence type="ECO:0000256" key="1">
    <source>
        <dbReference type="SAM" id="MobiDB-lite"/>
    </source>
</evidence>
<keyword evidence="3" id="KW-1185">Reference proteome</keyword>
<reference evidence="3" key="2">
    <citation type="submission" date="2018-06" db="EMBL/GenBank/DDBJ databases">
        <title>Genome sequence of Rhodanobacteraceae bacterium strain Dysh456.</title>
        <authorList>
            <person name="Fukui M."/>
        </authorList>
    </citation>
    <scope>NUCLEOTIDE SEQUENCE [LARGE SCALE GENOMIC DNA]</scope>
    <source>
        <strain evidence="3">Dysh456</strain>
    </source>
</reference>
<dbReference type="EMBL" id="AP018560">
    <property type="protein sequence ID" value="BBD80857.1"/>
    <property type="molecule type" value="Genomic_DNA"/>
</dbReference>
<dbReference type="AlphaFoldDB" id="A0A2Z6E761"/>
<name>A0A2Z6E761_9GAMM</name>
<gene>
    <name evidence="2" type="ORF">ALSL_2231</name>
</gene>
<accession>A0A2Z6E761</accession>
<dbReference type="Proteomes" id="UP000270530">
    <property type="component" value="Chromosome"/>
</dbReference>
<evidence type="ECO:0000313" key="3">
    <source>
        <dbReference type="Proteomes" id="UP000270530"/>
    </source>
</evidence>
<evidence type="ECO:0000313" key="2">
    <source>
        <dbReference type="EMBL" id="BBD80857.1"/>
    </source>
</evidence>
<protein>
    <submittedName>
        <fullName evidence="2">Uncharacterized protein</fullName>
    </submittedName>
</protein>
<sequence>MAIWTSKPQAARLAEYKAPRAAVSGPFRRGTSPPRGR</sequence>
<proteinExistence type="predicted"/>
<reference evidence="3" key="1">
    <citation type="submission" date="2018-04" db="EMBL/GenBank/DDBJ databases">
        <authorList>
            <person name="Watanabe M."/>
            <person name="Kojima H."/>
        </authorList>
    </citation>
    <scope>NUCLEOTIDE SEQUENCE [LARGE SCALE GENOMIC DNA]</scope>
    <source>
        <strain evidence="3">Dysh456</strain>
    </source>
</reference>
<organism evidence="2 3">
    <name type="scientific">Aerosticca soli</name>
    <dbReference type="NCBI Taxonomy" id="2010829"/>
    <lineage>
        <taxon>Bacteria</taxon>
        <taxon>Pseudomonadati</taxon>
        <taxon>Pseudomonadota</taxon>
        <taxon>Gammaproteobacteria</taxon>
        <taxon>Lysobacterales</taxon>
        <taxon>Rhodanobacteraceae</taxon>
        <taxon>Aerosticca</taxon>
    </lineage>
</organism>
<dbReference type="KEGG" id="rbd:ALSL_2231"/>